<keyword evidence="4" id="KW-0808">Transferase</keyword>
<dbReference type="PANTHER" id="PTHR45453:SF1">
    <property type="entry name" value="PHOSPHATE REGULON SENSOR PROTEIN PHOR"/>
    <property type="match status" value="1"/>
</dbReference>
<evidence type="ECO:0000256" key="1">
    <source>
        <dbReference type="ARBA" id="ARBA00000085"/>
    </source>
</evidence>
<dbReference type="RefSeq" id="WP_395135256.1">
    <property type="nucleotide sequence ID" value="NZ_JBIMPR010000015.1"/>
</dbReference>
<dbReference type="Proteomes" id="UP001609376">
    <property type="component" value="Unassembled WGS sequence"/>
</dbReference>
<keyword evidence="10" id="KW-0067">ATP-binding</keyword>
<evidence type="ECO:0000256" key="7">
    <source>
        <dbReference type="ARBA" id="ARBA00023136"/>
    </source>
</evidence>
<keyword evidence="6" id="KW-0902">Two-component regulatory system</keyword>
<name>A0ABW7LPZ6_9RHOB</name>
<keyword evidence="7" id="KW-0472">Membrane</keyword>
<comment type="caution">
    <text evidence="10">The sequence shown here is derived from an EMBL/GenBank/DDBJ whole genome shotgun (WGS) entry which is preliminary data.</text>
</comment>
<reference evidence="10 11" key="1">
    <citation type="submission" date="2024-10" db="EMBL/GenBank/DDBJ databases">
        <title>Paracoccus drimophilus sp. nov., a novel bacterium from corn roots in Hunan.</title>
        <authorList>
            <person name="Li X."/>
        </authorList>
    </citation>
    <scope>NUCLEOTIDE SEQUENCE [LARGE SCALE GENOMIC DNA]</scope>
    <source>
        <strain evidence="10 11">NGMCC 1.201697</strain>
    </source>
</reference>
<accession>A0ABW7LPZ6</accession>
<dbReference type="SUPFAM" id="SSF47384">
    <property type="entry name" value="Homodimeric domain of signal transducing histidine kinase"/>
    <property type="match status" value="1"/>
</dbReference>
<protein>
    <recommendedName>
        <fullName evidence="2">histidine kinase</fullName>
        <ecNumber evidence="2">2.7.13.3</ecNumber>
    </recommendedName>
</protein>
<keyword evidence="3" id="KW-0597">Phosphoprotein</keyword>
<sequence>MTPAETADLLATVPVPMLVVDARARVVAGNDAAEALLGPVPPARPFVTVLRHPEVNAALDSVLAGGEKALLNATIKTRQGGVLCAVTVTPLRLDGDRGASLAIEDRSRDEETGQMRRDFVANVSHELRTPLTALMGFIETLRGPARNDPNARDRFLDIMEREAGRMNRLIGDLLSLSRVEQDERRRPGDRVDLAALLSSVVVTLAPSADGAGVRIALLGVEGPALLPGDADQLVQVFHNLIENAVKYGGTGGLVTVTLEHLDHEPVLRGPAWMITVADHGEGIDARHLPRLTERFYRVDSHRSREQGGTGLGLAIVKHIVNRHRGRLRIESERGQGSRFFVILPEGVGMT</sequence>
<dbReference type="InterPro" id="IPR003661">
    <property type="entry name" value="HisK_dim/P_dom"/>
</dbReference>
<dbReference type="Gene3D" id="3.30.450.20">
    <property type="entry name" value="PAS domain"/>
    <property type="match status" value="1"/>
</dbReference>
<evidence type="ECO:0000256" key="3">
    <source>
        <dbReference type="ARBA" id="ARBA00022553"/>
    </source>
</evidence>
<dbReference type="InterPro" id="IPR003594">
    <property type="entry name" value="HATPase_dom"/>
</dbReference>
<dbReference type="InterPro" id="IPR050351">
    <property type="entry name" value="BphY/WalK/GraS-like"/>
</dbReference>
<evidence type="ECO:0000259" key="9">
    <source>
        <dbReference type="PROSITE" id="PS50112"/>
    </source>
</evidence>
<dbReference type="Gene3D" id="1.10.287.130">
    <property type="match status" value="1"/>
</dbReference>
<keyword evidence="11" id="KW-1185">Reference proteome</keyword>
<evidence type="ECO:0000256" key="5">
    <source>
        <dbReference type="ARBA" id="ARBA00022777"/>
    </source>
</evidence>
<dbReference type="PRINTS" id="PR00344">
    <property type="entry name" value="BCTRLSENSOR"/>
</dbReference>
<evidence type="ECO:0000256" key="2">
    <source>
        <dbReference type="ARBA" id="ARBA00012438"/>
    </source>
</evidence>
<dbReference type="PANTHER" id="PTHR45453">
    <property type="entry name" value="PHOSPHATE REGULON SENSOR PROTEIN PHOR"/>
    <property type="match status" value="1"/>
</dbReference>
<dbReference type="SMART" id="SM00388">
    <property type="entry name" value="HisKA"/>
    <property type="match status" value="1"/>
</dbReference>
<dbReference type="PROSITE" id="PS50112">
    <property type="entry name" value="PAS"/>
    <property type="match status" value="1"/>
</dbReference>
<dbReference type="SUPFAM" id="SSF55785">
    <property type="entry name" value="PYP-like sensor domain (PAS domain)"/>
    <property type="match status" value="1"/>
</dbReference>
<dbReference type="SUPFAM" id="SSF55874">
    <property type="entry name" value="ATPase domain of HSP90 chaperone/DNA topoisomerase II/histidine kinase"/>
    <property type="match status" value="1"/>
</dbReference>
<dbReference type="SMART" id="SM00387">
    <property type="entry name" value="HATPase_c"/>
    <property type="match status" value="1"/>
</dbReference>
<dbReference type="InterPro" id="IPR000014">
    <property type="entry name" value="PAS"/>
</dbReference>
<keyword evidence="10" id="KW-0547">Nucleotide-binding</keyword>
<dbReference type="InterPro" id="IPR004358">
    <property type="entry name" value="Sig_transdc_His_kin-like_C"/>
</dbReference>
<dbReference type="InterPro" id="IPR035965">
    <property type="entry name" value="PAS-like_dom_sf"/>
</dbReference>
<dbReference type="EC" id="2.7.13.3" evidence="2"/>
<dbReference type="GO" id="GO:0005524">
    <property type="term" value="F:ATP binding"/>
    <property type="evidence" value="ECO:0007669"/>
    <property type="project" value="UniProtKB-KW"/>
</dbReference>
<organism evidence="10 11">
    <name type="scientific">Paracoccus broussonetiae subsp. drimophilus</name>
    <dbReference type="NCBI Taxonomy" id="3373869"/>
    <lineage>
        <taxon>Bacteria</taxon>
        <taxon>Pseudomonadati</taxon>
        <taxon>Pseudomonadota</taxon>
        <taxon>Alphaproteobacteria</taxon>
        <taxon>Rhodobacterales</taxon>
        <taxon>Paracoccaceae</taxon>
        <taxon>Paracoccus</taxon>
        <taxon>Paracoccus broussonetiae</taxon>
    </lineage>
</organism>
<evidence type="ECO:0000256" key="6">
    <source>
        <dbReference type="ARBA" id="ARBA00023012"/>
    </source>
</evidence>
<proteinExistence type="predicted"/>
<dbReference type="InterPro" id="IPR036890">
    <property type="entry name" value="HATPase_C_sf"/>
</dbReference>
<evidence type="ECO:0000259" key="8">
    <source>
        <dbReference type="PROSITE" id="PS50109"/>
    </source>
</evidence>
<dbReference type="CDD" id="cd00082">
    <property type="entry name" value="HisKA"/>
    <property type="match status" value="1"/>
</dbReference>
<dbReference type="InterPro" id="IPR005467">
    <property type="entry name" value="His_kinase_dom"/>
</dbReference>
<keyword evidence="5" id="KW-0418">Kinase</keyword>
<evidence type="ECO:0000256" key="4">
    <source>
        <dbReference type="ARBA" id="ARBA00022679"/>
    </source>
</evidence>
<dbReference type="Gene3D" id="3.30.565.10">
    <property type="entry name" value="Histidine kinase-like ATPase, C-terminal domain"/>
    <property type="match status" value="1"/>
</dbReference>
<comment type="catalytic activity">
    <reaction evidence="1">
        <text>ATP + protein L-histidine = ADP + protein N-phospho-L-histidine.</text>
        <dbReference type="EC" id="2.7.13.3"/>
    </reaction>
</comment>
<dbReference type="InterPro" id="IPR036097">
    <property type="entry name" value="HisK_dim/P_sf"/>
</dbReference>
<dbReference type="Pfam" id="PF00512">
    <property type="entry name" value="HisKA"/>
    <property type="match status" value="1"/>
</dbReference>
<gene>
    <name evidence="10" type="ORF">ACHFJ0_18470</name>
</gene>
<dbReference type="EMBL" id="JBIMPR010000015">
    <property type="protein sequence ID" value="MFH5776227.1"/>
    <property type="molecule type" value="Genomic_DNA"/>
</dbReference>
<evidence type="ECO:0000313" key="10">
    <source>
        <dbReference type="EMBL" id="MFH5776227.1"/>
    </source>
</evidence>
<dbReference type="Pfam" id="PF02518">
    <property type="entry name" value="HATPase_c"/>
    <property type="match status" value="1"/>
</dbReference>
<feature type="domain" description="Histidine kinase" evidence="8">
    <location>
        <begin position="122"/>
        <end position="347"/>
    </location>
</feature>
<feature type="domain" description="PAS" evidence="9">
    <location>
        <begin position="2"/>
        <end position="38"/>
    </location>
</feature>
<dbReference type="PROSITE" id="PS50109">
    <property type="entry name" value="HIS_KIN"/>
    <property type="match status" value="1"/>
</dbReference>
<evidence type="ECO:0000313" key="11">
    <source>
        <dbReference type="Proteomes" id="UP001609376"/>
    </source>
</evidence>